<protein>
    <submittedName>
        <fullName evidence="1 3">Uncharacterized protein</fullName>
    </submittedName>
</protein>
<sequence length="176" mass="20116">MLALSVTYLKFYTTSIVVDQVGGMYKFGNKCITILSSFSTMLEIRHYFSSFFSLFFSKEQIKNDDVNNSNVSLIEKLFADPLTASNTRQARIEENALKTMERLRKALNNRSSGSQSNDNDLPHVYDASAKLRKNSIMTDTSKVSTYNFSPILTHFSLIHYKFYLFGMLNSINDSNH</sequence>
<organism evidence="3">
    <name type="scientific">Schistosoma curassoni</name>
    <dbReference type="NCBI Taxonomy" id="6186"/>
    <lineage>
        <taxon>Eukaryota</taxon>
        <taxon>Metazoa</taxon>
        <taxon>Spiralia</taxon>
        <taxon>Lophotrochozoa</taxon>
        <taxon>Platyhelminthes</taxon>
        <taxon>Trematoda</taxon>
        <taxon>Digenea</taxon>
        <taxon>Strigeidida</taxon>
        <taxon>Schistosomatoidea</taxon>
        <taxon>Schistosomatidae</taxon>
        <taxon>Schistosoma</taxon>
    </lineage>
</organism>
<name>A0A183JPA6_9TREM</name>
<gene>
    <name evidence="1" type="ORF">SCUD_LOCUS4543</name>
</gene>
<evidence type="ECO:0000313" key="2">
    <source>
        <dbReference type="Proteomes" id="UP000279833"/>
    </source>
</evidence>
<accession>A0A183JPA6</accession>
<evidence type="ECO:0000313" key="1">
    <source>
        <dbReference type="EMBL" id="VDO89584.1"/>
    </source>
</evidence>
<dbReference type="WBParaSite" id="SCUD_0000454301-mRNA-1">
    <property type="protein sequence ID" value="SCUD_0000454301-mRNA-1"/>
    <property type="gene ID" value="SCUD_0000454301"/>
</dbReference>
<evidence type="ECO:0000313" key="3">
    <source>
        <dbReference type="WBParaSite" id="SCUD_0000454301-mRNA-1"/>
    </source>
</evidence>
<dbReference type="EMBL" id="UZAK01006148">
    <property type="protein sequence ID" value="VDO89584.1"/>
    <property type="molecule type" value="Genomic_DNA"/>
</dbReference>
<reference evidence="3" key="1">
    <citation type="submission" date="2016-06" db="UniProtKB">
        <authorList>
            <consortium name="WormBaseParasite"/>
        </authorList>
    </citation>
    <scope>IDENTIFICATION</scope>
</reference>
<keyword evidence="2" id="KW-1185">Reference proteome</keyword>
<dbReference type="Proteomes" id="UP000279833">
    <property type="component" value="Unassembled WGS sequence"/>
</dbReference>
<reference evidence="1 2" key="2">
    <citation type="submission" date="2018-11" db="EMBL/GenBank/DDBJ databases">
        <authorList>
            <consortium name="Pathogen Informatics"/>
        </authorList>
    </citation>
    <scope>NUCLEOTIDE SEQUENCE [LARGE SCALE GENOMIC DNA]</scope>
    <source>
        <strain evidence="1">Dakar</strain>
        <strain evidence="2">Dakar, Senegal</strain>
    </source>
</reference>
<proteinExistence type="predicted"/>
<dbReference type="AlphaFoldDB" id="A0A183JPA6"/>